<evidence type="ECO:0000313" key="10">
    <source>
        <dbReference type="EMBL" id="RCL45714.1"/>
    </source>
</evidence>
<comment type="caution">
    <text evidence="9">Lacks conserved residue(s) required for the propagation of feature annotation.</text>
</comment>
<evidence type="ECO:0000256" key="3">
    <source>
        <dbReference type="ARBA" id="ARBA00022475"/>
    </source>
</evidence>
<dbReference type="PANTHER" id="PTHR33910:SF1">
    <property type="entry name" value="PROTEIN TRANSLOCASE SUBUNIT SECE"/>
    <property type="match status" value="1"/>
</dbReference>
<gene>
    <name evidence="9 10" type="primary">secE</name>
    <name evidence="10" type="ORF">DBW92_00430</name>
</gene>
<dbReference type="Gene3D" id="1.20.5.1030">
    <property type="entry name" value="Preprotein translocase secy subunit"/>
    <property type="match status" value="1"/>
</dbReference>
<dbReference type="GO" id="GO:0009306">
    <property type="term" value="P:protein secretion"/>
    <property type="evidence" value="ECO:0007669"/>
    <property type="project" value="UniProtKB-UniRule"/>
</dbReference>
<feature type="transmembrane region" description="Helical" evidence="9">
    <location>
        <begin position="12"/>
        <end position="32"/>
    </location>
</feature>
<dbReference type="Pfam" id="PF00584">
    <property type="entry name" value="SecE"/>
    <property type="match status" value="1"/>
</dbReference>
<dbReference type="EMBL" id="QOPI01000001">
    <property type="protein sequence ID" value="RCL45714.1"/>
    <property type="molecule type" value="Genomic_DNA"/>
</dbReference>
<evidence type="ECO:0000256" key="7">
    <source>
        <dbReference type="ARBA" id="ARBA00023010"/>
    </source>
</evidence>
<dbReference type="GO" id="GO:0043952">
    <property type="term" value="P:protein transport by the Sec complex"/>
    <property type="evidence" value="ECO:0007669"/>
    <property type="project" value="UniProtKB-UniRule"/>
</dbReference>
<dbReference type="InterPro" id="IPR005807">
    <property type="entry name" value="SecE_bac"/>
</dbReference>
<keyword evidence="3 9" id="KW-1003">Cell membrane</keyword>
<keyword evidence="6 9" id="KW-1133">Transmembrane helix</keyword>
<name>A0A368C9D3_9GAMM</name>
<dbReference type="GO" id="GO:0005886">
    <property type="term" value="C:plasma membrane"/>
    <property type="evidence" value="ECO:0007669"/>
    <property type="project" value="UniProtKB-UniRule"/>
</dbReference>
<dbReference type="NCBIfam" id="TIGR00964">
    <property type="entry name" value="secE_bact"/>
    <property type="match status" value="1"/>
</dbReference>
<evidence type="ECO:0000256" key="4">
    <source>
        <dbReference type="ARBA" id="ARBA00022692"/>
    </source>
</evidence>
<dbReference type="Proteomes" id="UP000252915">
    <property type="component" value="Unassembled WGS sequence"/>
</dbReference>
<keyword evidence="8 9" id="KW-0472">Membrane</keyword>
<comment type="subcellular location">
    <subcellularLocation>
        <location evidence="1">Membrane</location>
    </subcellularLocation>
</comment>
<evidence type="ECO:0000256" key="5">
    <source>
        <dbReference type="ARBA" id="ARBA00022927"/>
    </source>
</evidence>
<dbReference type="GO" id="GO:0006605">
    <property type="term" value="P:protein targeting"/>
    <property type="evidence" value="ECO:0007669"/>
    <property type="project" value="UniProtKB-UniRule"/>
</dbReference>
<organism evidence="10 11">
    <name type="scientific">SAR86 cluster bacterium</name>
    <dbReference type="NCBI Taxonomy" id="2030880"/>
    <lineage>
        <taxon>Bacteria</taxon>
        <taxon>Pseudomonadati</taxon>
        <taxon>Pseudomonadota</taxon>
        <taxon>Gammaproteobacteria</taxon>
        <taxon>SAR86 cluster</taxon>
    </lineage>
</organism>
<evidence type="ECO:0000256" key="9">
    <source>
        <dbReference type="HAMAP-Rule" id="MF_00422"/>
    </source>
</evidence>
<dbReference type="PRINTS" id="PR01650">
    <property type="entry name" value="SECETRNLCASE"/>
</dbReference>
<proteinExistence type="inferred from homology"/>
<comment type="function">
    <text evidence="9">Essential subunit of the Sec protein translocation channel SecYEG. Clamps together the 2 halves of SecY. May contact the channel plug during translocation.</text>
</comment>
<dbReference type="AlphaFoldDB" id="A0A368C9D3"/>
<feature type="transmembrane region" description="Helical" evidence="9">
    <location>
        <begin position="90"/>
        <end position="115"/>
    </location>
</feature>
<dbReference type="PANTHER" id="PTHR33910">
    <property type="entry name" value="PROTEIN TRANSLOCASE SUBUNIT SECE"/>
    <property type="match status" value="1"/>
</dbReference>
<comment type="subunit">
    <text evidence="9">Component of the Sec protein translocase complex. Heterotrimer consisting of SecY, SecE and SecG subunits. The heterotrimers can form oligomers, although 1 heterotrimer is thought to be able to translocate proteins. Interacts with the ribosome. Interacts with SecDF, and other proteins may be involved. Interacts with SecA.</text>
</comment>
<sequence>MTKESASKLFDRLKWVIALAIFGTAVVGNSYFSDVAFLYRVLGVVFLFIFGLAFLAYTSFGSNSIKLMRESRTEIRRVVWPTRAETTQTFAIVFGAIIVLCLFFWGLESLLSWIFKFILG</sequence>
<accession>A0A368C9D3</accession>
<evidence type="ECO:0000256" key="6">
    <source>
        <dbReference type="ARBA" id="ARBA00022989"/>
    </source>
</evidence>
<evidence type="ECO:0000256" key="8">
    <source>
        <dbReference type="ARBA" id="ARBA00023136"/>
    </source>
</evidence>
<dbReference type="InterPro" id="IPR001901">
    <property type="entry name" value="Translocase_SecE/Sec61-g"/>
</dbReference>
<feature type="transmembrane region" description="Helical" evidence="9">
    <location>
        <begin position="38"/>
        <end position="60"/>
    </location>
</feature>
<evidence type="ECO:0000256" key="1">
    <source>
        <dbReference type="ARBA" id="ARBA00004370"/>
    </source>
</evidence>
<dbReference type="GO" id="GO:0065002">
    <property type="term" value="P:intracellular protein transmembrane transport"/>
    <property type="evidence" value="ECO:0007669"/>
    <property type="project" value="UniProtKB-UniRule"/>
</dbReference>
<dbReference type="InterPro" id="IPR038379">
    <property type="entry name" value="SecE_sf"/>
</dbReference>
<keyword evidence="7 9" id="KW-0811">Translocation</keyword>
<reference evidence="10 11" key="1">
    <citation type="journal article" date="2018" name="Microbiome">
        <title>Fine metagenomic profile of the Mediterranean stratified and mixed water columns revealed by assembly and recruitment.</title>
        <authorList>
            <person name="Haro-Moreno J.M."/>
            <person name="Lopez-Perez M."/>
            <person name="De La Torre J.R."/>
            <person name="Picazo A."/>
            <person name="Camacho A."/>
            <person name="Rodriguez-Valera F."/>
        </authorList>
    </citation>
    <scope>NUCLEOTIDE SEQUENCE [LARGE SCALE GENOMIC DNA]</scope>
    <source>
        <strain evidence="10">MED-G78</strain>
    </source>
</reference>
<evidence type="ECO:0000256" key="2">
    <source>
        <dbReference type="ARBA" id="ARBA00022448"/>
    </source>
</evidence>
<dbReference type="GO" id="GO:0008320">
    <property type="term" value="F:protein transmembrane transporter activity"/>
    <property type="evidence" value="ECO:0007669"/>
    <property type="project" value="UniProtKB-UniRule"/>
</dbReference>
<comment type="similarity">
    <text evidence="9">Belongs to the SecE/SEC61-gamma family.</text>
</comment>
<dbReference type="HAMAP" id="MF_00422">
    <property type="entry name" value="SecE"/>
    <property type="match status" value="1"/>
</dbReference>
<keyword evidence="2 9" id="KW-0813">Transport</keyword>
<keyword evidence="4 9" id="KW-0812">Transmembrane</keyword>
<comment type="caution">
    <text evidence="10">The sequence shown here is derived from an EMBL/GenBank/DDBJ whole genome shotgun (WGS) entry which is preliminary data.</text>
</comment>
<protein>
    <recommendedName>
        <fullName evidence="9">Protein translocase subunit SecE</fullName>
    </recommendedName>
</protein>
<evidence type="ECO:0000313" key="11">
    <source>
        <dbReference type="Proteomes" id="UP000252915"/>
    </source>
</evidence>
<keyword evidence="5 9" id="KW-0653">Protein transport</keyword>